<protein>
    <submittedName>
        <fullName evidence="2">Uncharacterized protein</fullName>
    </submittedName>
</protein>
<organism evidence="2 3">
    <name type="scientific">Canavalia gladiata</name>
    <name type="common">Sword bean</name>
    <name type="synonym">Dolichos gladiatus</name>
    <dbReference type="NCBI Taxonomy" id="3824"/>
    <lineage>
        <taxon>Eukaryota</taxon>
        <taxon>Viridiplantae</taxon>
        <taxon>Streptophyta</taxon>
        <taxon>Embryophyta</taxon>
        <taxon>Tracheophyta</taxon>
        <taxon>Spermatophyta</taxon>
        <taxon>Magnoliopsida</taxon>
        <taxon>eudicotyledons</taxon>
        <taxon>Gunneridae</taxon>
        <taxon>Pentapetalae</taxon>
        <taxon>rosids</taxon>
        <taxon>fabids</taxon>
        <taxon>Fabales</taxon>
        <taxon>Fabaceae</taxon>
        <taxon>Papilionoideae</taxon>
        <taxon>50 kb inversion clade</taxon>
        <taxon>NPAAA clade</taxon>
        <taxon>indigoferoid/millettioid clade</taxon>
        <taxon>Phaseoleae</taxon>
        <taxon>Canavalia</taxon>
    </lineage>
</organism>
<keyword evidence="1" id="KW-0812">Transmembrane</keyword>
<keyword evidence="1" id="KW-1133">Transmembrane helix</keyword>
<gene>
    <name evidence="2" type="ORF">VNO77_19312</name>
</gene>
<proteinExistence type="predicted"/>
<evidence type="ECO:0000313" key="2">
    <source>
        <dbReference type="EMBL" id="KAK7338686.1"/>
    </source>
</evidence>
<name>A0AAN9LMI8_CANGL</name>
<feature type="transmembrane region" description="Helical" evidence="1">
    <location>
        <begin position="70"/>
        <end position="89"/>
    </location>
</feature>
<evidence type="ECO:0000313" key="3">
    <source>
        <dbReference type="Proteomes" id="UP001367508"/>
    </source>
</evidence>
<keyword evidence="1" id="KW-0472">Membrane</keyword>
<comment type="caution">
    <text evidence="2">The sequence shown here is derived from an EMBL/GenBank/DDBJ whole genome shotgun (WGS) entry which is preliminary data.</text>
</comment>
<dbReference type="AlphaFoldDB" id="A0AAN9LMI8"/>
<dbReference type="EMBL" id="JAYMYQ010000004">
    <property type="protein sequence ID" value="KAK7338686.1"/>
    <property type="molecule type" value="Genomic_DNA"/>
</dbReference>
<dbReference type="Proteomes" id="UP001367508">
    <property type="component" value="Unassembled WGS sequence"/>
</dbReference>
<accession>A0AAN9LMI8</accession>
<evidence type="ECO:0000256" key="1">
    <source>
        <dbReference type="SAM" id="Phobius"/>
    </source>
</evidence>
<keyword evidence="3" id="KW-1185">Reference proteome</keyword>
<sequence>MKQTHMTCMRLPRSQWAIDEVARGCSCMYLSRARANLACGLAIQQGHYLVYPVSLSETGVVSSFLLWPQIRGRTTACASLIFFLVVSSFRTRRRQKSTHLVRAVVISFFSKTPSRTTMASMDRLSGRRLHNSKFPSFASFSTLRCSTMHRGDSIMKSLFLRTVAANDESEETIEYAKAFPSPPSMRSSPILDLSPENSFLYQ</sequence>
<reference evidence="2 3" key="1">
    <citation type="submission" date="2024-01" db="EMBL/GenBank/DDBJ databases">
        <title>The genomes of 5 underutilized Papilionoideae crops provide insights into root nodulation and disease resistanc.</title>
        <authorList>
            <person name="Jiang F."/>
        </authorList>
    </citation>
    <scope>NUCLEOTIDE SEQUENCE [LARGE SCALE GENOMIC DNA]</scope>
    <source>
        <strain evidence="2">LVBAO_FW01</strain>
        <tissue evidence="2">Leaves</tissue>
    </source>
</reference>